<organism evidence="6 7">
    <name type="scientific">Moritella viscosa</name>
    <dbReference type="NCBI Taxonomy" id="80854"/>
    <lineage>
        <taxon>Bacteria</taxon>
        <taxon>Pseudomonadati</taxon>
        <taxon>Pseudomonadota</taxon>
        <taxon>Gammaproteobacteria</taxon>
        <taxon>Alteromonadales</taxon>
        <taxon>Moritellaceae</taxon>
        <taxon>Moritella</taxon>
    </lineage>
</organism>
<protein>
    <recommendedName>
        <fullName evidence="5">Peptidase S9 prolyl oligopeptidase catalytic domain-containing protein</fullName>
    </recommendedName>
</protein>
<dbReference type="SUPFAM" id="SSF53474">
    <property type="entry name" value="alpha/beta-Hydrolases"/>
    <property type="match status" value="1"/>
</dbReference>
<keyword evidence="7" id="KW-1185">Reference proteome</keyword>
<evidence type="ECO:0000256" key="4">
    <source>
        <dbReference type="SAM" id="SignalP"/>
    </source>
</evidence>
<evidence type="ECO:0000256" key="3">
    <source>
        <dbReference type="ARBA" id="ARBA00023098"/>
    </source>
</evidence>
<keyword evidence="1" id="KW-0378">Hydrolase</keyword>
<evidence type="ECO:0000256" key="2">
    <source>
        <dbReference type="ARBA" id="ARBA00022963"/>
    </source>
</evidence>
<dbReference type="InterPro" id="IPR016986">
    <property type="entry name" value="UCP031982_abhydr"/>
</dbReference>
<accession>A0ABY1HAW6</accession>
<evidence type="ECO:0000256" key="1">
    <source>
        <dbReference type="ARBA" id="ARBA00022801"/>
    </source>
</evidence>
<evidence type="ECO:0000259" key="5">
    <source>
        <dbReference type="Pfam" id="PF00326"/>
    </source>
</evidence>
<gene>
    <name evidence="6" type="ORF">MT2528_0873</name>
</gene>
<reference evidence="6 7" key="1">
    <citation type="submission" date="2016-11" db="EMBL/GenBank/DDBJ databases">
        <authorList>
            <person name="Klemetsen T."/>
        </authorList>
    </citation>
    <scope>NUCLEOTIDE SEQUENCE [LARGE SCALE GENOMIC DNA]</scope>
    <source>
        <strain evidence="6">MT 2528</strain>
    </source>
</reference>
<keyword evidence="4" id="KW-0732">Signal</keyword>
<dbReference type="EMBL" id="FPLJ01000028">
    <property type="protein sequence ID" value="SGY85604.1"/>
    <property type="molecule type" value="Genomic_DNA"/>
</dbReference>
<dbReference type="Pfam" id="PF00326">
    <property type="entry name" value="Peptidase_S9"/>
    <property type="match status" value="1"/>
</dbReference>
<dbReference type="RefSeq" id="WP_244534134.1">
    <property type="nucleotide sequence ID" value="NZ_CAWQZC010000052.1"/>
</dbReference>
<keyword evidence="2" id="KW-0442">Lipid degradation</keyword>
<dbReference type="PIRSF" id="PIRSF031982">
    <property type="entry name" value="UCP031982_abhydr"/>
    <property type="match status" value="1"/>
</dbReference>
<feature type="signal peptide" evidence="4">
    <location>
        <begin position="1"/>
        <end position="20"/>
    </location>
</feature>
<evidence type="ECO:0000313" key="7">
    <source>
        <dbReference type="Proteomes" id="UP000182660"/>
    </source>
</evidence>
<name>A0ABY1HAW6_9GAMM</name>
<feature type="chain" id="PRO_5045777877" description="Peptidase S9 prolyl oligopeptidase catalytic domain-containing protein" evidence="4">
    <location>
        <begin position="21"/>
        <end position="343"/>
    </location>
</feature>
<sequence length="343" mass="38046">MKLPIVLSVLFLCISKLAFAESVGFQQFQLASDTSRPLKVSLWYPTSQNTPSESVAENIAFVGTEVVKNASVLPTKHPLVLLSHGYRGNWRNQSWLANSLALKGYVVAALNHPGTTTFNHSRLQASQWWQRPHDLVRVLDYLLEDTIWRASIDAENISAIGHSLGGWSVMQLVGAQLDRDAFQTQCQLYPNPRTCGLADELGLSSSQPREPTSFDFYDPRIKKAVILDLGGARSFSLKSMEKVETPVLILGAGIDIGDLPQAMESGYLAEHLPLFNRHYKVYEQAMHFSFLQVCKPGAIALLEEEVPGDGIYVRMVLVQVDSCSISKCLRIFLTSSLVHSKVV</sequence>
<keyword evidence="3" id="KW-0443">Lipid metabolism</keyword>
<dbReference type="Proteomes" id="UP000182660">
    <property type="component" value="Unassembled WGS sequence"/>
</dbReference>
<evidence type="ECO:0000313" key="6">
    <source>
        <dbReference type="EMBL" id="SGY85604.1"/>
    </source>
</evidence>
<dbReference type="InterPro" id="IPR029058">
    <property type="entry name" value="AB_hydrolase_fold"/>
</dbReference>
<feature type="domain" description="Peptidase S9 prolyl oligopeptidase catalytic" evidence="5">
    <location>
        <begin position="94"/>
        <end position="176"/>
    </location>
</feature>
<dbReference type="PANTHER" id="PTHR10272">
    <property type="entry name" value="PLATELET-ACTIVATING FACTOR ACETYLHYDROLASE"/>
    <property type="match status" value="1"/>
</dbReference>
<proteinExistence type="predicted"/>
<dbReference type="GeneID" id="61294613"/>
<dbReference type="InterPro" id="IPR001375">
    <property type="entry name" value="Peptidase_S9_cat"/>
</dbReference>
<dbReference type="PANTHER" id="PTHR10272:SF0">
    <property type="entry name" value="PLATELET-ACTIVATING FACTOR ACETYLHYDROLASE"/>
    <property type="match status" value="1"/>
</dbReference>
<dbReference type="Gene3D" id="3.40.50.1820">
    <property type="entry name" value="alpha/beta hydrolase"/>
    <property type="match status" value="1"/>
</dbReference>
<comment type="caution">
    <text evidence="6">The sequence shown here is derived from an EMBL/GenBank/DDBJ whole genome shotgun (WGS) entry which is preliminary data.</text>
</comment>